<organism evidence="4 5">
    <name type="scientific">Streptomyces longispororuber</name>
    <dbReference type="NCBI Taxonomy" id="68230"/>
    <lineage>
        <taxon>Bacteria</taxon>
        <taxon>Bacillati</taxon>
        <taxon>Actinomycetota</taxon>
        <taxon>Actinomycetes</taxon>
        <taxon>Kitasatosporales</taxon>
        <taxon>Streptomycetaceae</taxon>
        <taxon>Streptomyces</taxon>
    </lineage>
</organism>
<feature type="region of interest" description="Disordered" evidence="1">
    <location>
        <begin position="310"/>
        <end position="441"/>
    </location>
</feature>
<feature type="compositionally biased region" description="Low complexity" evidence="1">
    <location>
        <begin position="392"/>
        <end position="418"/>
    </location>
</feature>
<sequence>MKIDLTDTTASKINKALVQGRRAIGTPAVGMVLTLVIVTDEENAYDALKAASEASREHPSRTLVVIKRVSRSPRDRTSSRLDAEVRVGADAGTGETVVLRLYGEVVNHAQSVVLPLLLPDAPTVVWWPVNAPLDPAQDPLGTLAQRRVTDTYAAERPIEELTARAEAYHPGDTDLSWTRITPWRSMLAAALDQVTCEVTAAEVEGEEFNPSVELLAMWLADRLSVPVERTLSTGPGLTGVRMETTCGPIVLDRADGSLATLSIQGQPDRAVALKRRETSELIAEELRRLDPDDTYASALRYGVDRLGEATRADTSSSLRRSGDEGSAPGAGEQGVGARDNGSEAASEAPSEAKAASSGGKAEKKAPARKAPARKATADEPSSDKSLGESASDKSASGNASSDKSSSGNASPDNSSPDKSSSDRAPAKKATKKATAKKAAAK</sequence>
<evidence type="ECO:0000313" key="4">
    <source>
        <dbReference type="EMBL" id="GHE54933.1"/>
    </source>
</evidence>
<feature type="compositionally biased region" description="Low complexity" evidence="1">
    <location>
        <begin position="342"/>
        <end position="359"/>
    </location>
</feature>
<feature type="compositionally biased region" description="Basic residues" evidence="1">
    <location>
        <begin position="426"/>
        <end position="441"/>
    </location>
</feature>
<gene>
    <name evidence="4" type="ORF">GCM10018785_25370</name>
</gene>
<proteinExistence type="predicted"/>
<dbReference type="InterPro" id="IPR046801">
    <property type="entry name" value="OpcA_G6PD_N"/>
</dbReference>
<feature type="domain" description="Glucose-6-phosphate dehydrogenase assembly protein OpcA N-terminal" evidence="2">
    <location>
        <begin position="51"/>
        <end position="166"/>
    </location>
</feature>
<accession>A0A918ZIN4</accession>
<dbReference type="Pfam" id="PF20171">
    <property type="entry name" value="OpcA_G6PD_C"/>
    <property type="match status" value="1"/>
</dbReference>
<feature type="compositionally biased region" description="Basic and acidic residues" evidence="1">
    <location>
        <begin position="375"/>
        <end position="386"/>
    </location>
</feature>
<comment type="caution">
    <text evidence="4">The sequence shown here is derived from an EMBL/GenBank/DDBJ whole genome shotgun (WGS) entry which is preliminary data.</text>
</comment>
<dbReference type="NCBIfam" id="TIGR00534">
    <property type="entry name" value="OpcA"/>
    <property type="match status" value="1"/>
</dbReference>
<dbReference type="PANTHER" id="PTHR38658">
    <property type="entry name" value="OXPP CYCLE PROTEIN OPCA-RELATED"/>
    <property type="match status" value="1"/>
</dbReference>
<evidence type="ECO:0000256" key="1">
    <source>
        <dbReference type="SAM" id="MobiDB-lite"/>
    </source>
</evidence>
<dbReference type="Proteomes" id="UP000608024">
    <property type="component" value="Unassembled WGS sequence"/>
</dbReference>
<evidence type="ECO:0000313" key="5">
    <source>
        <dbReference type="Proteomes" id="UP000608024"/>
    </source>
</evidence>
<dbReference type="Pfam" id="PF10128">
    <property type="entry name" value="OpcA_G6PD_assem"/>
    <property type="match status" value="1"/>
</dbReference>
<evidence type="ECO:0000259" key="2">
    <source>
        <dbReference type="Pfam" id="PF10128"/>
    </source>
</evidence>
<dbReference type="PANTHER" id="PTHR38658:SF1">
    <property type="entry name" value="OXPP CYCLE PROTEIN OPCA-RELATED"/>
    <property type="match status" value="1"/>
</dbReference>
<name>A0A918ZIN4_9ACTN</name>
<reference evidence="4" key="2">
    <citation type="submission" date="2020-09" db="EMBL/GenBank/DDBJ databases">
        <authorList>
            <person name="Sun Q."/>
            <person name="Ohkuma M."/>
        </authorList>
    </citation>
    <scope>NUCLEOTIDE SEQUENCE</scope>
    <source>
        <strain evidence="4">JCM 4784</strain>
    </source>
</reference>
<dbReference type="AlphaFoldDB" id="A0A918ZIN4"/>
<feature type="domain" description="Glucose-6-phosphate dehydrogenase assembly protein OpcA C-terminal" evidence="3">
    <location>
        <begin position="170"/>
        <end position="299"/>
    </location>
</feature>
<dbReference type="EMBL" id="BNBT01000029">
    <property type="protein sequence ID" value="GHE54933.1"/>
    <property type="molecule type" value="Genomic_DNA"/>
</dbReference>
<dbReference type="InterPro" id="IPR046802">
    <property type="entry name" value="OpcA_G6PD_C"/>
</dbReference>
<protein>
    <recommendedName>
        <fullName evidence="6">Glucose-6-phosphate dehydrogenase assembly protein OpcA</fullName>
    </recommendedName>
</protein>
<evidence type="ECO:0000259" key="3">
    <source>
        <dbReference type="Pfam" id="PF20171"/>
    </source>
</evidence>
<keyword evidence="5" id="KW-1185">Reference proteome</keyword>
<evidence type="ECO:0008006" key="6">
    <source>
        <dbReference type="Google" id="ProtNLM"/>
    </source>
</evidence>
<reference evidence="4" key="1">
    <citation type="journal article" date="2014" name="Int. J. Syst. Evol. Microbiol.">
        <title>Complete genome sequence of Corynebacterium casei LMG S-19264T (=DSM 44701T), isolated from a smear-ripened cheese.</title>
        <authorList>
            <consortium name="US DOE Joint Genome Institute (JGI-PGF)"/>
            <person name="Walter F."/>
            <person name="Albersmeier A."/>
            <person name="Kalinowski J."/>
            <person name="Ruckert C."/>
        </authorList>
    </citation>
    <scope>NUCLEOTIDE SEQUENCE</scope>
    <source>
        <strain evidence="4">JCM 4784</strain>
    </source>
</reference>
<dbReference type="InterPro" id="IPR004555">
    <property type="entry name" value="G6PDH_assembly_OpcA"/>
</dbReference>